<keyword evidence="2" id="KW-1185">Reference proteome</keyword>
<dbReference type="AlphaFoldDB" id="A0A1C7MNH2"/>
<reference evidence="1 2" key="1">
    <citation type="submission" date="2016-03" db="EMBL/GenBank/DDBJ databases">
        <title>Whole genome sequencing of Grifola frondosa 9006-11.</title>
        <authorList>
            <person name="Min B."/>
            <person name="Park H."/>
            <person name="Kim J.-G."/>
            <person name="Cho H."/>
            <person name="Oh Y.-L."/>
            <person name="Kong W.-S."/>
            <person name="Choi I.-G."/>
        </authorList>
    </citation>
    <scope>NUCLEOTIDE SEQUENCE [LARGE SCALE GENOMIC DNA]</scope>
    <source>
        <strain evidence="1 2">9006-11</strain>
    </source>
</reference>
<proteinExistence type="predicted"/>
<sequence length="84" mass="9424">MIHAVRTYPASAGMAMLPLSPENNWAVNVLFCGGANIQVNQWGTDWDIAQYNTLNSCVTIMLDVSGSYVEDNLQDPLFERCERR</sequence>
<organism evidence="1 2">
    <name type="scientific">Grifola frondosa</name>
    <name type="common">Maitake</name>
    <name type="synonym">Polyporus frondosus</name>
    <dbReference type="NCBI Taxonomy" id="5627"/>
    <lineage>
        <taxon>Eukaryota</taxon>
        <taxon>Fungi</taxon>
        <taxon>Dikarya</taxon>
        <taxon>Basidiomycota</taxon>
        <taxon>Agaricomycotina</taxon>
        <taxon>Agaricomycetes</taxon>
        <taxon>Polyporales</taxon>
        <taxon>Grifolaceae</taxon>
        <taxon>Grifola</taxon>
    </lineage>
</organism>
<dbReference type="Proteomes" id="UP000092993">
    <property type="component" value="Unassembled WGS sequence"/>
</dbReference>
<gene>
    <name evidence="1" type="ORF">A0H81_02854</name>
</gene>
<name>A0A1C7MNH2_GRIFR</name>
<comment type="caution">
    <text evidence="1">The sequence shown here is derived from an EMBL/GenBank/DDBJ whole genome shotgun (WGS) entry which is preliminary data.</text>
</comment>
<dbReference type="OrthoDB" id="2019572at2759"/>
<evidence type="ECO:0000313" key="1">
    <source>
        <dbReference type="EMBL" id="OBZ77946.1"/>
    </source>
</evidence>
<evidence type="ECO:0000313" key="2">
    <source>
        <dbReference type="Proteomes" id="UP000092993"/>
    </source>
</evidence>
<protein>
    <submittedName>
        <fullName evidence="1">Uncharacterized protein</fullName>
    </submittedName>
</protein>
<dbReference type="STRING" id="5627.A0A1C7MNH2"/>
<accession>A0A1C7MNH2</accession>
<dbReference type="EMBL" id="LUGG01000002">
    <property type="protein sequence ID" value="OBZ77946.1"/>
    <property type="molecule type" value="Genomic_DNA"/>
</dbReference>